<proteinExistence type="predicted"/>
<dbReference type="GO" id="GO:0016788">
    <property type="term" value="F:hydrolase activity, acting on ester bonds"/>
    <property type="evidence" value="ECO:0007669"/>
    <property type="project" value="InterPro"/>
</dbReference>
<keyword evidence="2" id="KW-1185">Reference proteome</keyword>
<gene>
    <name evidence="1" type="ORF">EA462_06230</name>
</gene>
<evidence type="ECO:0000313" key="1">
    <source>
        <dbReference type="EMBL" id="RQG91553.1"/>
    </source>
</evidence>
<protein>
    <submittedName>
        <fullName evidence="1">Deoxyribonuclease</fullName>
    </submittedName>
</protein>
<dbReference type="InterPro" id="IPR011589">
    <property type="entry name" value="UCP004961"/>
</dbReference>
<dbReference type="InterPro" id="IPR001130">
    <property type="entry name" value="TatD-like"/>
</dbReference>
<reference evidence="1 2" key="1">
    <citation type="submission" date="2018-10" db="EMBL/GenBank/DDBJ databases">
        <title>Natrarchaeobius chitinivorans gen. nov., sp. nov., and Natrarchaeobius haloalkaliphilus sp. nov., alkaliphilic, chitin-utilizing haloarchaea from hypersaline alkaline lakes.</title>
        <authorList>
            <person name="Sorokin D.Y."/>
            <person name="Elcheninov A.G."/>
            <person name="Kostrikina N.A."/>
            <person name="Bale N.J."/>
            <person name="Sinninghe Damste J.S."/>
            <person name="Khijniak T.V."/>
            <person name="Kublanov I.V."/>
            <person name="Toshchakov S.V."/>
        </authorList>
    </citation>
    <scope>NUCLEOTIDE SEQUENCE [LARGE SCALE GENOMIC DNA]</scope>
    <source>
        <strain evidence="1 2">AArcht-Sl</strain>
    </source>
</reference>
<dbReference type="PANTHER" id="PTHR42206:SF1">
    <property type="entry name" value="METAL-DEPENDENT HYDROLASE"/>
    <property type="match status" value="1"/>
</dbReference>
<dbReference type="EMBL" id="REFY01000002">
    <property type="protein sequence ID" value="RQG91553.1"/>
    <property type="molecule type" value="Genomic_DNA"/>
</dbReference>
<dbReference type="RefSeq" id="WP_124177684.1">
    <property type="nucleotide sequence ID" value="NZ_REFY01000002.1"/>
</dbReference>
<dbReference type="PANTHER" id="PTHR42206">
    <property type="entry name" value="METAL-DEPENDENT HYDROLASE-RELATED"/>
    <property type="match status" value="1"/>
</dbReference>
<dbReference type="PIRSF" id="PIRSF004961">
    <property type="entry name" value="UCP004961_TatD"/>
    <property type="match status" value="1"/>
</dbReference>
<dbReference type="Proteomes" id="UP000273828">
    <property type="component" value="Unassembled WGS sequence"/>
</dbReference>
<sequence>MIDDETPVLDNHLHLDPDNHRGIDAVRDFARLGGTHLLVVNKPSWHLGVEAESGADFRPVFERTLEIVAAATDELEGRAWPVLGVHPGLISRLVDERGYTADQAREIMQGGIELAAEYVESGDALAVKSGRPHYDVDDEVWEASNAVMRRAFERAADLDCAVQLHAEASEDMTEVTEWADDVGLPAHRVVKHYAGGRLEGPVPSVTGQKDPLEVAADRGEPFLMETDYIDDPDRPGAVLGPKTVPRRVAWLLETGYDDAVRNAHVETPAMVYDIDTEGTLERSRTE</sequence>
<dbReference type="Gene3D" id="3.20.20.140">
    <property type="entry name" value="Metal-dependent hydrolases"/>
    <property type="match status" value="1"/>
</dbReference>
<dbReference type="AlphaFoldDB" id="A0A3N6LPV4"/>
<name>A0A3N6LPV4_9EURY</name>
<evidence type="ECO:0000313" key="2">
    <source>
        <dbReference type="Proteomes" id="UP000273828"/>
    </source>
</evidence>
<dbReference type="InterPro" id="IPR032466">
    <property type="entry name" value="Metal_Hydrolase"/>
</dbReference>
<dbReference type="Pfam" id="PF01026">
    <property type="entry name" value="TatD_DNase"/>
    <property type="match status" value="1"/>
</dbReference>
<organism evidence="1 2">
    <name type="scientific">Natrarchaeobius halalkaliphilus</name>
    <dbReference type="NCBI Taxonomy" id="1679091"/>
    <lineage>
        <taxon>Archaea</taxon>
        <taxon>Methanobacteriati</taxon>
        <taxon>Methanobacteriota</taxon>
        <taxon>Stenosarchaea group</taxon>
        <taxon>Halobacteria</taxon>
        <taxon>Halobacteriales</taxon>
        <taxon>Natrialbaceae</taxon>
        <taxon>Natrarchaeobius</taxon>
    </lineage>
</organism>
<comment type="caution">
    <text evidence="1">The sequence shown here is derived from an EMBL/GenBank/DDBJ whole genome shotgun (WGS) entry which is preliminary data.</text>
</comment>
<dbReference type="SUPFAM" id="SSF51556">
    <property type="entry name" value="Metallo-dependent hydrolases"/>
    <property type="match status" value="1"/>
</dbReference>
<dbReference type="OrthoDB" id="52767at2157"/>
<accession>A0A3N6LPV4</accession>